<keyword evidence="2" id="KW-1185">Reference proteome</keyword>
<evidence type="ECO:0000313" key="1">
    <source>
        <dbReference type="EMBL" id="KAJ8912083.1"/>
    </source>
</evidence>
<dbReference type="PANTHER" id="PTHR31511">
    <property type="entry name" value="PROTEIN CBG23764"/>
    <property type="match status" value="1"/>
</dbReference>
<dbReference type="Proteomes" id="UP001159042">
    <property type="component" value="Unassembled WGS sequence"/>
</dbReference>
<name>A0AAV8VD59_9CUCU</name>
<comment type="caution">
    <text evidence="1">The sequence shown here is derived from an EMBL/GenBank/DDBJ whole genome shotgun (WGS) entry which is preliminary data.</text>
</comment>
<protein>
    <recommendedName>
        <fullName evidence="3">DNA-directed DNA polymerase</fullName>
    </recommendedName>
</protein>
<gene>
    <name evidence="1" type="ORF">NQ315_000589</name>
</gene>
<dbReference type="InterPro" id="IPR044925">
    <property type="entry name" value="His-Me_finger_sf"/>
</dbReference>
<proteinExistence type="predicted"/>
<evidence type="ECO:0008006" key="3">
    <source>
        <dbReference type="Google" id="ProtNLM"/>
    </source>
</evidence>
<dbReference type="SUPFAM" id="SSF54060">
    <property type="entry name" value="His-Me finger endonucleases"/>
    <property type="match status" value="1"/>
</dbReference>
<dbReference type="AlphaFoldDB" id="A0AAV8VD59"/>
<sequence length="476" mass="55490">MAKRDRVLMVHKYFTTSNSAIYRNTDLEQWFDAKVIAPIVGELSEFQECDMGSSYIELPQQIKAKHACINVNNNDQACFAWALTSAMYPIFPITLKQIPNVQKQNNLSINVYILEKRGSGFVTLPTYLTNNKKDRHINLLLIQSRYGDVDYEPLRYHYVWIKDLSRLLSSQLGKHKTKKHFCDRCLHYFSSMERLSKHYEDCKNVNDCKVRLPNEEQKSLKFKNFKNKEKVPFVVYADLERVLKQYQHHLPAAVGYYGKCSYDPSLSFYRSYWGDDCMSWFAREMNQFAENVETVFLSPFDIKLTPTQEADFNRATHCHICEQPFEPDDVKVRDHNHLIPGNNYRGAAHNSCNINYKDGVVVPVIFHNLSGYDANFILENIANDMPGRVDLLPITKENIPISDEDYQHAKNVWAAFNIKNLGEYTDLYMKTDILLLVDVFERLRHSSHMTYNLDPTHYYTLQVTPGIVCCLKHVKL</sequence>
<organism evidence="1 2">
    <name type="scientific">Exocentrus adspersus</name>
    <dbReference type="NCBI Taxonomy" id="1586481"/>
    <lineage>
        <taxon>Eukaryota</taxon>
        <taxon>Metazoa</taxon>
        <taxon>Ecdysozoa</taxon>
        <taxon>Arthropoda</taxon>
        <taxon>Hexapoda</taxon>
        <taxon>Insecta</taxon>
        <taxon>Pterygota</taxon>
        <taxon>Neoptera</taxon>
        <taxon>Endopterygota</taxon>
        <taxon>Coleoptera</taxon>
        <taxon>Polyphaga</taxon>
        <taxon>Cucujiformia</taxon>
        <taxon>Chrysomeloidea</taxon>
        <taxon>Cerambycidae</taxon>
        <taxon>Lamiinae</taxon>
        <taxon>Acanthocinini</taxon>
        <taxon>Exocentrus</taxon>
    </lineage>
</organism>
<accession>A0AAV8VD59</accession>
<dbReference type="EMBL" id="JANEYG010000148">
    <property type="protein sequence ID" value="KAJ8912083.1"/>
    <property type="molecule type" value="Genomic_DNA"/>
</dbReference>
<reference evidence="1 2" key="1">
    <citation type="journal article" date="2023" name="Insect Mol. Biol.">
        <title>Genome sequencing provides insights into the evolution of gene families encoding plant cell wall-degrading enzymes in longhorned beetles.</title>
        <authorList>
            <person name="Shin N.R."/>
            <person name="Okamura Y."/>
            <person name="Kirsch R."/>
            <person name="Pauchet Y."/>
        </authorList>
    </citation>
    <scope>NUCLEOTIDE SEQUENCE [LARGE SCALE GENOMIC DNA]</scope>
    <source>
        <strain evidence="1">EAD_L_NR</strain>
    </source>
</reference>
<evidence type="ECO:0000313" key="2">
    <source>
        <dbReference type="Proteomes" id="UP001159042"/>
    </source>
</evidence>
<dbReference type="PANTHER" id="PTHR31511:SF12">
    <property type="entry name" value="RHO TERMINATION FACTOR N-TERMINAL DOMAIN-CONTAINING PROTEIN"/>
    <property type="match status" value="1"/>
</dbReference>